<dbReference type="SFLD" id="SFLDG01129">
    <property type="entry name" value="C1.5:_HAD__Beta-PGM__Phosphata"/>
    <property type="match status" value="1"/>
</dbReference>
<feature type="binding site" evidence="13">
    <location>
        <position position="149"/>
    </location>
    <ligand>
        <name>substrate</name>
    </ligand>
</feature>
<evidence type="ECO:0000256" key="1">
    <source>
        <dbReference type="ARBA" id="ARBA00004496"/>
    </source>
</evidence>
<comment type="subcellular location">
    <subcellularLocation>
        <location evidence="1">Cytoplasm</location>
    </subcellularLocation>
</comment>
<evidence type="ECO:0000313" key="16">
    <source>
        <dbReference type="EMBL" id="KGL42550.1"/>
    </source>
</evidence>
<dbReference type="InterPro" id="IPR051600">
    <property type="entry name" value="Beta-PGM-like"/>
</dbReference>
<dbReference type="InterPro" id="IPR036412">
    <property type="entry name" value="HAD-like_sf"/>
</dbReference>
<comment type="catalytic activity">
    <reaction evidence="9">
        <text>beta-D-glucose 1-phosphate = beta-D-glucose 6-phosphate</text>
        <dbReference type="Rhea" id="RHEA:20113"/>
        <dbReference type="ChEBI" id="CHEBI:57684"/>
        <dbReference type="ChEBI" id="CHEBI:58247"/>
        <dbReference type="EC" id="5.4.2.6"/>
    </reaction>
</comment>
<comment type="caution">
    <text evidence="16">The sequence shown here is derived from an EMBL/GenBank/DDBJ whole genome shotgun (WGS) entry which is preliminary data.</text>
</comment>
<dbReference type="SUPFAM" id="SSF56784">
    <property type="entry name" value="HAD-like"/>
    <property type="match status" value="1"/>
</dbReference>
<dbReference type="GO" id="GO:0005975">
    <property type="term" value="P:carbohydrate metabolic process"/>
    <property type="evidence" value="ECO:0007669"/>
    <property type="project" value="InterPro"/>
</dbReference>
<comment type="cofactor">
    <cofactor evidence="14">
        <name>Mg(2+)</name>
        <dbReference type="ChEBI" id="CHEBI:18420"/>
    </cofactor>
    <text evidence="14">Binds 2 magnesium ions per subunit.</text>
</comment>
<dbReference type="Pfam" id="PF00702">
    <property type="entry name" value="Hydrolase"/>
    <property type="match status" value="1"/>
</dbReference>
<dbReference type="Gene3D" id="1.10.150.240">
    <property type="entry name" value="Putative phosphatase, domain 2"/>
    <property type="match status" value="1"/>
</dbReference>
<dbReference type="EC" id="5.4.2.6" evidence="10"/>
<feature type="binding site" evidence="14">
    <location>
        <position position="13"/>
    </location>
    <ligand>
        <name>Mg(2+)</name>
        <dbReference type="ChEBI" id="CHEBI:18420"/>
    </ligand>
</feature>
<dbReference type="PRINTS" id="PR00413">
    <property type="entry name" value="HADHALOGNASE"/>
</dbReference>
<feature type="binding site" evidence="14">
    <location>
        <position position="173"/>
    </location>
    <ligand>
        <name>Mg(2+)</name>
        <dbReference type="ChEBI" id="CHEBI:18420"/>
    </ligand>
</feature>
<feature type="binding site" evidence="13">
    <location>
        <position position="27"/>
    </location>
    <ligand>
        <name>substrate</name>
    </ligand>
</feature>
<reference evidence="16 17" key="1">
    <citation type="submission" date="2014-05" db="EMBL/GenBank/DDBJ databases">
        <title>Novel Listeriaceae from food processing environments.</title>
        <authorList>
            <person name="den Bakker H.C."/>
        </authorList>
    </citation>
    <scope>NUCLEOTIDE SEQUENCE [LARGE SCALE GENOMIC DNA]</scope>
    <source>
        <strain evidence="16 17">FSL A5-0281</strain>
    </source>
</reference>
<evidence type="ECO:0000256" key="3">
    <source>
        <dbReference type="ARBA" id="ARBA00022490"/>
    </source>
</evidence>
<keyword evidence="7 16" id="KW-0413">Isomerase</keyword>
<dbReference type="NCBIfam" id="TIGR02009">
    <property type="entry name" value="PGMB-YQAB-SF"/>
    <property type="match status" value="1"/>
</dbReference>
<feature type="binding site" evidence="13">
    <location>
        <position position="54"/>
    </location>
    <ligand>
        <name>substrate</name>
    </ligand>
</feature>
<evidence type="ECO:0000256" key="7">
    <source>
        <dbReference type="ARBA" id="ARBA00023235"/>
    </source>
</evidence>
<dbReference type="eggNOG" id="COG0637">
    <property type="taxonomic scope" value="Bacteria"/>
</dbReference>
<dbReference type="AlphaFoldDB" id="A0A099WEM7"/>
<dbReference type="EMBL" id="JNFA01000011">
    <property type="protein sequence ID" value="KGL42550.1"/>
    <property type="molecule type" value="Genomic_DNA"/>
</dbReference>
<evidence type="ECO:0000256" key="5">
    <source>
        <dbReference type="ARBA" id="ARBA00022723"/>
    </source>
</evidence>
<accession>A0A099WEM7</accession>
<dbReference type="STRING" id="1552123.EP57_03560"/>
<evidence type="ECO:0000256" key="10">
    <source>
        <dbReference type="ARBA" id="ARBA00044968"/>
    </source>
</evidence>
<keyword evidence="4" id="KW-0597">Phosphoprotein</keyword>
<feature type="binding site" evidence="14">
    <location>
        <position position="174"/>
    </location>
    <ligand>
        <name>Mg(2+)</name>
        <dbReference type="ChEBI" id="CHEBI:18420"/>
    </ligand>
</feature>
<evidence type="ECO:0000256" key="13">
    <source>
        <dbReference type="PIRSR" id="PIRSR610972-2"/>
    </source>
</evidence>
<evidence type="ECO:0000313" key="17">
    <source>
        <dbReference type="Proteomes" id="UP000029844"/>
    </source>
</evidence>
<dbReference type="InterPro" id="IPR023198">
    <property type="entry name" value="PGP-like_dom2"/>
</dbReference>
<dbReference type="NCBIfam" id="TIGR01509">
    <property type="entry name" value="HAD-SF-IA-v3"/>
    <property type="match status" value="1"/>
</dbReference>
<feature type="binding site" evidence="13">
    <location>
        <begin position="11"/>
        <end position="13"/>
    </location>
    <ligand>
        <name>substrate</name>
    </ligand>
</feature>
<dbReference type="NCBIfam" id="TIGR01990">
    <property type="entry name" value="bPGM"/>
    <property type="match status" value="1"/>
</dbReference>
<dbReference type="PANTHER" id="PTHR46193:SF18">
    <property type="entry name" value="HEXITOL PHOSPHATASE B"/>
    <property type="match status" value="1"/>
</dbReference>
<dbReference type="SFLD" id="SFLDS00003">
    <property type="entry name" value="Haloacid_Dehalogenase"/>
    <property type="match status" value="1"/>
</dbReference>
<name>A0A099WEM7_9LIST</name>
<dbReference type="PANTHER" id="PTHR46193">
    <property type="entry name" value="6-PHOSPHOGLUCONATE PHOSPHATASE"/>
    <property type="match status" value="1"/>
</dbReference>
<evidence type="ECO:0000256" key="12">
    <source>
        <dbReference type="PIRSR" id="PIRSR610972-1"/>
    </source>
</evidence>
<proteinExistence type="inferred from homology"/>
<organism evidence="16 17">
    <name type="scientific">Listeria booriae</name>
    <dbReference type="NCBI Taxonomy" id="1552123"/>
    <lineage>
        <taxon>Bacteria</taxon>
        <taxon>Bacillati</taxon>
        <taxon>Bacillota</taxon>
        <taxon>Bacilli</taxon>
        <taxon>Bacillales</taxon>
        <taxon>Listeriaceae</taxon>
        <taxon>Listeria</taxon>
    </lineage>
</organism>
<comment type="similarity">
    <text evidence="2">Belongs to the HAD-like hydrolase superfamily. CbbY/CbbZ/Gph/YieH family.</text>
</comment>
<feature type="active site" description="Proton donor/acceptor" evidence="12">
    <location>
        <position position="13"/>
    </location>
</feature>
<feature type="site" description="Important for catalytic activity and assists the phosphoryl transfer reaction to Asp8 by balancing charge and orienting the reacting groups" evidence="15">
    <location>
        <position position="149"/>
    </location>
</feature>
<evidence type="ECO:0000256" key="8">
    <source>
        <dbReference type="ARBA" id="ARBA00023277"/>
    </source>
</evidence>
<evidence type="ECO:0000256" key="4">
    <source>
        <dbReference type="ARBA" id="ARBA00022553"/>
    </source>
</evidence>
<dbReference type="CDD" id="cd02598">
    <property type="entry name" value="HAD_BPGM"/>
    <property type="match status" value="1"/>
</dbReference>
<dbReference type="FunFam" id="1.10.150.240:FF:000010">
    <property type="entry name" value="Beta-phosphoglucomutase"/>
    <property type="match status" value="1"/>
</dbReference>
<dbReference type="InterPro" id="IPR010972">
    <property type="entry name" value="Beta-PGM"/>
</dbReference>
<dbReference type="SFLD" id="SFLDG01135">
    <property type="entry name" value="C1.5.6:_HAD__Beta-PGM__Phospha"/>
    <property type="match status" value="1"/>
</dbReference>
<evidence type="ECO:0000256" key="11">
    <source>
        <dbReference type="ARBA" id="ARBA00044991"/>
    </source>
</evidence>
<keyword evidence="6 14" id="KW-0460">Magnesium</keyword>
<dbReference type="OrthoDB" id="9797743at2"/>
<feature type="binding site" evidence="13">
    <location>
        <position position="80"/>
    </location>
    <ligand>
        <name>substrate</name>
    </ligand>
</feature>
<protein>
    <recommendedName>
        <fullName evidence="11">Beta-phosphoglucomutase</fullName>
        <ecNumber evidence="10">5.4.2.6</ecNumber>
    </recommendedName>
</protein>
<keyword evidence="3" id="KW-0963">Cytoplasm</keyword>
<keyword evidence="5 14" id="KW-0479">Metal-binding</keyword>
<dbReference type="InterPro" id="IPR023214">
    <property type="entry name" value="HAD_sf"/>
</dbReference>
<dbReference type="InterPro" id="IPR010976">
    <property type="entry name" value="B-phosphoglucomutase_hydrolase"/>
</dbReference>
<feature type="site" description="Important for catalytic activity and assists the phosphoryl transfer reaction to Asp8 by balancing charge and orienting the reacting groups" evidence="15">
    <location>
        <position position="118"/>
    </location>
</feature>
<sequence length="220" mass="23234">MVKQLEAVIFDLDGVITDSAHFHYLAWKQLAADINIEIDEAFNETLKGISRMDSLDLILAKGGREQDFTLAEKEELAAKKNAHYVELLKDLSPADILPGIASLLEAIRTAGLKIALASVSKNAPMVLAALGLTDSFDYLADAAKITHSKPDPEIFLVAAAGLGVAPENAVGIEDAQAGVEAIKSAGMKAIGVGTGLIGSDELVSDTSELTLAIIQKVFHL</sequence>
<dbReference type="GO" id="GO:0005737">
    <property type="term" value="C:cytoplasm"/>
    <property type="evidence" value="ECO:0007669"/>
    <property type="project" value="UniProtKB-SubCell"/>
</dbReference>
<feature type="active site" description="Nucleophile" evidence="12">
    <location>
        <position position="11"/>
    </location>
</feature>
<dbReference type="GeneID" id="58716500"/>
<dbReference type="GO" id="GO:0000287">
    <property type="term" value="F:magnesium ion binding"/>
    <property type="evidence" value="ECO:0007669"/>
    <property type="project" value="InterPro"/>
</dbReference>
<evidence type="ECO:0000256" key="2">
    <source>
        <dbReference type="ARBA" id="ARBA00006171"/>
    </source>
</evidence>
<feature type="binding site" evidence="14">
    <location>
        <position position="11"/>
    </location>
    <ligand>
        <name>Mg(2+)</name>
        <dbReference type="ChEBI" id="CHEBI:18420"/>
    </ligand>
</feature>
<dbReference type="GO" id="GO:0008801">
    <property type="term" value="F:beta-phosphoglucomutase activity"/>
    <property type="evidence" value="ECO:0007669"/>
    <property type="project" value="UniProtKB-EC"/>
</dbReference>
<evidence type="ECO:0000256" key="15">
    <source>
        <dbReference type="PIRSR" id="PIRSR610972-4"/>
    </source>
</evidence>
<keyword evidence="8" id="KW-0119">Carbohydrate metabolism</keyword>
<dbReference type="InterPro" id="IPR006439">
    <property type="entry name" value="HAD-SF_hydro_IA"/>
</dbReference>
<evidence type="ECO:0000256" key="9">
    <source>
        <dbReference type="ARBA" id="ARBA00044926"/>
    </source>
</evidence>
<evidence type="ECO:0000256" key="6">
    <source>
        <dbReference type="ARBA" id="ARBA00022842"/>
    </source>
</evidence>
<dbReference type="Proteomes" id="UP000029844">
    <property type="component" value="Unassembled WGS sequence"/>
</dbReference>
<feature type="binding site" evidence="13">
    <location>
        <begin position="46"/>
        <end position="51"/>
    </location>
    <ligand>
        <name>substrate</name>
    </ligand>
</feature>
<gene>
    <name evidence="16" type="ORF">EP57_03560</name>
</gene>
<evidence type="ECO:0000256" key="14">
    <source>
        <dbReference type="PIRSR" id="PIRSR610972-3"/>
    </source>
</evidence>
<feature type="binding site" evidence="13">
    <location>
        <begin position="118"/>
        <end position="122"/>
    </location>
    <ligand>
        <name>substrate</name>
    </ligand>
</feature>
<dbReference type="Gene3D" id="3.40.50.1000">
    <property type="entry name" value="HAD superfamily/HAD-like"/>
    <property type="match status" value="1"/>
</dbReference>
<dbReference type="RefSeq" id="WP_036084291.1">
    <property type="nucleotide sequence ID" value="NZ_CBCSHQ010000001.1"/>
</dbReference>
<keyword evidence="17" id="KW-1185">Reference proteome</keyword>